<protein>
    <recommendedName>
        <fullName evidence="2 5">peptidylprolyl isomerase</fullName>
        <ecNumber evidence="2 5">5.2.1.8</ecNumber>
    </recommendedName>
</protein>
<evidence type="ECO:0000313" key="8">
    <source>
        <dbReference type="EMBL" id="KYQ55471.1"/>
    </source>
</evidence>
<dbReference type="EMBL" id="KQ982522">
    <property type="protein sequence ID" value="KYQ55471.1"/>
    <property type="molecule type" value="Genomic_DNA"/>
</dbReference>
<organism evidence="8 9">
    <name type="scientific">Mycetomoellerius zeteki</name>
    <dbReference type="NCBI Taxonomy" id="64791"/>
    <lineage>
        <taxon>Eukaryota</taxon>
        <taxon>Metazoa</taxon>
        <taxon>Ecdysozoa</taxon>
        <taxon>Arthropoda</taxon>
        <taxon>Hexapoda</taxon>
        <taxon>Insecta</taxon>
        <taxon>Pterygota</taxon>
        <taxon>Neoptera</taxon>
        <taxon>Endopterygota</taxon>
        <taxon>Hymenoptera</taxon>
        <taxon>Apocrita</taxon>
        <taxon>Aculeata</taxon>
        <taxon>Formicoidea</taxon>
        <taxon>Formicidae</taxon>
        <taxon>Myrmicinae</taxon>
        <taxon>Mycetomoellerius</taxon>
    </lineage>
</organism>
<sequence length="432" mass="50048">MALFWAMILQPGNKYSQYVNESFRITMASLDITCASDKPIQVMMAYEQARFLLCTLHKDKPWQVQLNVLVQKETVVTLSCNGGSYVHLTGHYRINSRVPPFNPNWITTLSWHILNEKVNELKNKGTCLEELIEYLNKYTTVKVEKKWIVTPHIIKKKQIQEDRIPLQVLNLKRKSFMENNNRTEETVKRIRPLLYCNENINFNNDSSENSSRISSKESSENSSENFSEGSFGSSSDDSSMESNDDDDYKENKPPIYHLRPRNRQKNGRKNENKSKIQKRRKKESEKREIKEKQQKAKVIEKKLKEDLDKTKKNSKQQGVRIIKGGVKVQELKPGTGKIAEVGNYVTIYYVAHVKIRCQMLEEFDRLEGLGLRFKLGTGFVIDGLDVGVVGMKIDEKRRLIIPPNMAYGEEGYRFKVPPNSTVIYDVELKKVE</sequence>
<evidence type="ECO:0000256" key="2">
    <source>
        <dbReference type="ARBA" id="ARBA00013194"/>
    </source>
</evidence>
<dbReference type="Gene3D" id="2.60.120.340">
    <property type="entry name" value="Nucleoplasmin core domain"/>
    <property type="match status" value="1"/>
</dbReference>
<dbReference type="Gene3D" id="3.10.50.40">
    <property type="match status" value="1"/>
</dbReference>
<evidence type="ECO:0000256" key="6">
    <source>
        <dbReference type="SAM" id="MobiDB-lite"/>
    </source>
</evidence>
<dbReference type="PANTHER" id="PTHR43811:SF19">
    <property type="entry name" value="39 KDA FK506-BINDING NUCLEAR PROTEIN"/>
    <property type="match status" value="1"/>
</dbReference>
<feature type="domain" description="PPIase FKBP-type" evidence="7">
    <location>
        <begin position="342"/>
        <end position="432"/>
    </location>
</feature>
<evidence type="ECO:0000256" key="5">
    <source>
        <dbReference type="PROSITE-ProRule" id="PRU00277"/>
    </source>
</evidence>
<dbReference type="AlphaFoldDB" id="A0A151X514"/>
<dbReference type="GO" id="GO:0003755">
    <property type="term" value="F:peptidyl-prolyl cis-trans isomerase activity"/>
    <property type="evidence" value="ECO:0007669"/>
    <property type="project" value="UniProtKB-KW"/>
</dbReference>
<accession>A0A151X514</accession>
<dbReference type="InterPro" id="IPR041232">
    <property type="entry name" value="NPL"/>
</dbReference>
<dbReference type="Pfam" id="PF00254">
    <property type="entry name" value="FKBP_C"/>
    <property type="match status" value="1"/>
</dbReference>
<feature type="compositionally biased region" description="Basic residues" evidence="6">
    <location>
        <begin position="258"/>
        <end position="267"/>
    </location>
</feature>
<feature type="compositionally biased region" description="Acidic residues" evidence="6">
    <location>
        <begin position="238"/>
        <end position="248"/>
    </location>
</feature>
<evidence type="ECO:0000256" key="3">
    <source>
        <dbReference type="ARBA" id="ARBA00023110"/>
    </source>
</evidence>
<dbReference type="PANTHER" id="PTHR43811">
    <property type="entry name" value="FKBP-TYPE PEPTIDYL-PROLYL CIS-TRANS ISOMERASE FKPA"/>
    <property type="match status" value="1"/>
</dbReference>
<keyword evidence="9" id="KW-1185">Reference proteome</keyword>
<evidence type="ECO:0000259" key="7">
    <source>
        <dbReference type="PROSITE" id="PS50059"/>
    </source>
</evidence>
<feature type="compositionally biased region" description="Basic and acidic residues" evidence="6">
    <location>
        <begin position="282"/>
        <end position="294"/>
    </location>
</feature>
<dbReference type="Proteomes" id="UP000075809">
    <property type="component" value="Unassembled WGS sequence"/>
</dbReference>
<keyword evidence="3 5" id="KW-0697">Rotamase</keyword>
<evidence type="ECO:0000256" key="4">
    <source>
        <dbReference type="ARBA" id="ARBA00023235"/>
    </source>
</evidence>
<name>A0A151X514_9HYME</name>
<feature type="compositionally biased region" description="Low complexity" evidence="6">
    <location>
        <begin position="220"/>
        <end position="237"/>
    </location>
</feature>
<dbReference type="STRING" id="64791.A0A151X514"/>
<dbReference type="Pfam" id="PF17800">
    <property type="entry name" value="NPL"/>
    <property type="match status" value="1"/>
</dbReference>
<feature type="region of interest" description="Disordered" evidence="6">
    <location>
        <begin position="204"/>
        <end position="294"/>
    </location>
</feature>
<dbReference type="PROSITE" id="PS50059">
    <property type="entry name" value="FKBP_PPIASE"/>
    <property type="match status" value="1"/>
</dbReference>
<evidence type="ECO:0000256" key="1">
    <source>
        <dbReference type="ARBA" id="ARBA00000971"/>
    </source>
</evidence>
<feature type="compositionally biased region" description="Low complexity" evidence="6">
    <location>
        <begin position="204"/>
        <end position="213"/>
    </location>
</feature>
<dbReference type="InterPro" id="IPR001179">
    <property type="entry name" value="PPIase_FKBP_dom"/>
</dbReference>
<gene>
    <name evidence="8" type="ORF">ALC60_05646</name>
</gene>
<dbReference type="SUPFAM" id="SSF54534">
    <property type="entry name" value="FKBP-like"/>
    <property type="match status" value="1"/>
</dbReference>
<evidence type="ECO:0000313" key="9">
    <source>
        <dbReference type="Proteomes" id="UP000075809"/>
    </source>
</evidence>
<keyword evidence="4 5" id="KW-0413">Isomerase</keyword>
<dbReference type="EC" id="5.2.1.8" evidence="2 5"/>
<dbReference type="InterPro" id="IPR046357">
    <property type="entry name" value="PPIase_dom_sf"/>
</dbReference>
<proteinExistence type="predicted"/>
<comment type="catalytic activity">
    <reaction evidence="1 5">
        <text>[protein]-peptidylproline (omega=180) = [protein]-peptidylproline (omega=0)</text>
        <dbReference type="Rhea" id="RHEA:16237"/>
        <dbReference type="Rhea" id="RHEA-COMP:10747"/>
        <dbReference type="Rhea" id="RHEA-COMP:10748"/>
        <dbReference type="ChEBI" id="CHEBI:83833"/>
        <dbReference type="ChEBI" id="CHEBI:83834"/>
        <dbReference type="EC" id="5.2.1.8"/>
    </reaction>
</comment>
<reference evidence="8 9" key="1">
    <citation type="submission" date="2015-09" db="EMBL/GenBank/DDBJ databases">
        <title>Trachymyrmex zeteki WGS genome.</title>
        <authorList>
            <person name="Nygaard S."/>
            <person name="Hu H."/>
            <person name="Boomsma J."/>
            <person name="Zhang G."/>
        </authorList>
    </citation>
    <scope>NUCLEOTIDE SEQUENCE [LARGE SCALE GENOMIC DNA]</scope>
    <source>
        <strain evidence="8">Tzet28-1</strain>
        <tissue evidence="8">Whole body</tissue>
    </source>
</reference>